<dbReference type="RefSeq" id="WP_151968583.1">
    <property type="nucleotide sequence ID" value="NZ_AP019860.1"/>
</dbReference>
<name>A0A5S9F369_UABAM</name>
<sequence length="62" mass="7055">MRTKEAAAFVARNKKVAPPSLATIQKWAKRVWRIKAFKNPFITGKEGYLGVLAWDIPREGLE</sequence>
<gene>
    <name evidence="1" type="ORF">UABAM_02787</name>
</gene>
<reference evidence="1 2" key="1">
    <citation type="submission" date="2019-08" db="EMBL/GenBank/DDBJ databases">
        <title>Complete genome sequence of Candidatus Uab amorphum.</title>
        <authorList>
            <person name="Shiratori T."/>
            <person name="Suzuki S."/>
            <person name="Kakizawa Y."/>
            <person name="Ishida K."/>
        </authorList>
    </citation>
    <scope>NUCLEOTIDE SEQUENCE [LARGE SCALE GENOMIC DNA]</scope>
    <source>
        <strain evidence="1 2">SRT547</strain>
    </source>
</reference>
<evidence type="ECO:0000313" key="1">
    <source>
        <dbReference type="EMBL" id="BBM84427.1"/>
    </source>
</evidence>
<organism evidence="1 2">
    <name type="scientific">Uabimicrobium amorphum</name>
    <dbReference type="NCBI Taxonomy" id="2596890"/>
    <lineage>
        <taxon>Bacteria</taxon>
        <taxon>Pseudomonadati</taxon>
        <taxon>Planctomycetota</taxon>
        <taxon>Candidatus Uabimicrobiia</taxon>
        <taxon>Candidatus Uabimicrobiales</taxon>
        <taxon>Candidatus Uabimicrobiaceae</taxon>
        <taxon>Candidatus Uabimicrobium</taxon>
    </lineage>
</organism>
<dbReference type="AlphaFoldDB" id="A0A5S9F369"/>
<proteinExistence type="predicted"/>
<dbReference type="KEGG" id="uam:UABAM_02787"/>
<keyword evidence="2" id="KW-1185">Reference proteome</keyword>
<evidence type="ECO:0000313" key="2">
    <source>
        <dbReference type="Proteomes" id="UP000326354"/>
    </source>
</evidence>
<dbReference type="Proteomes" id="UP000326354">
    <property type="component" value="Chromosome"/>
</dbReference>
<dbReference type="EMBL" id="AP019860">
    <property type="protein sequence ID" value="BBM84427.1"/>
    <property type="molecule type" value="Genomic_DNA"/>
</dbReference>
<protein>
    <submittedName>
        <fullName evidence="1">Uncharacterized protein</fullName>
    </submittedName>
</protein>
<accession>A0A5S9F369</accession>